<reference evidence="12 13" key="1">
    <citation type="submission" date="2023-01" db="EMBL/GenBank/DDBJ databases">
        <title>Analysis of 21 Apiospora genomes using comparative genomics revels a genus with tremendous synthesis potential of carbohydrate active enzymes and secondary metabolites.</title>
        <authorList>
            <person name="Sorensen T."/>
        </authorList>
    </citation>
    <scope>NUCLEOTIDE SEQUENCE [LARGE SCALE GENOMIC DNA]</scope>
    <source>
        <strain evidence="12 13">CBS 135458</strain>
    </source>
</reference>
<evidence type="ECO:0000256" key="5">
    <source>
        <dbReference type="ARBA" id="ARBA00023277"/>
    </source>
</evidence>
<dbReference type="GeneID" id="92090135"/>
<evidence type="ECO:0000259" key="10">
    <source>
        <dbReference type="Pfam" id="PF03639"/>
    </source>
</evidence>
<evidence type="ECO:0000256" key="4">
    <source>
        <dbReference type="ARBA" id="ARBA00022801"/>
    </source>
</evidence>
<keyword evidence="6" id="KW-0326">Glycosidase</keyword>
<dbReference type="InterPro" id="IPR040451">
    <property type="entry name" value="GH81_N"/>
</dbReference>
<protein>
    <recommendedName>
        <fullName evidence="3">glucan endo-1,3-beta-D-glucosidase</fullName>
        <ecNumber evidence="3">3.2.1.39</ecNumber>
    </recommendedName>
</protein>
<feature type="chain" id="PRO_5046381086" description="glucan endo-1,3-beta-D-glucosidase" evidence="9">
    <location>
        <begin position="18"/>
        <end position="859"/>
    </location>
</feature>
<proteinExistence type="inferred from homology"/>
<keyword evidence="9" id="KW-0732">Signal</keyword>
<dbReference type="PANTHER" id="PTHR31983:SF0">
    <property type="entry name" value="GLUCAN ENDO-1,3-BETA-D-GLUCOSIDASE 2"/>
    <property type="match status" value="1"/>
</dbReference>
<feature type="domain" description="Glycosyl hydrolase family 81 N-terminal" evidence="10">
    <location>
        <begin position="162"/>
        <end position="482"/>
    </location>
</feature>
<organism evidence="12 13">
    <name type="scientific">Apiospora phragmitis</name>
    <dbReference type="NCBI Taxonomy" id="2905665"/>
    <lineage>
        <taxon>Eukaryota</taxon>
        <taxon>Fungi</taxon>
        <taxon>Dikarya</taxon>
        <taxon>Ascomycota</taxon>
        <taxon>Pezizomycotina</taxon>
        <taxon>Sordariomycetes</taxon>
        <taxon>Xylariomycetidae</taxon>
        <taxon>Amphisphaeriales</taxon>
        <taxon>Apiosporaceae</taxon>
        <taxon>Apiospora</taxon>
    </lineage>
</organism>
<keyword evidence="4" id="KW-0378">Hydrolase</keyword>
<evidence type="ECO:0000256" key="6">
    <source>
        <dbReference type="ARBA" id="ARBA00023295"/>
    </source>
</evidence>
<dbReference type="RefSeq" id="XP_066716341.1">
    <property type="nucleotide sequence ID" value="XM_066857072.1"/>
</dbReference>
<comment type="similarity">
    <text evidence="2">Belongs to the glycosyl hydrolase 81 family.</text>
</comment>
<comment type="catalytic activity">
    <reaction evidence="1">
        <text>Hydrolysis of (1-&gt;3)-beta-D-glucosidic linkages in (1-&gt;3)-beta-D-glucans.</text>
        <dbReference type="EC" id="3.2.1.39"/>
    </reaction>
</comment>
<dbReference type="Proteomes" id="UP001480595">
    <property type="component" value="Unassembled WGS sequence"/>
</dbReference>
<gene>
    <name evidence="12" type="ORF">PG994_005663</name>
</gene>
<evidence type="ECO:0000256" key="3">
    <source>
        <dbReference type="ARBA" id="ARBA00012780"/>
    </source>
</evidence>
<evidence type="ECO:0000256" key="1">
    <source>
        <dbReference type="ARBA" id="ARBA00000382"/>
    </source>
</evidence>
<dbReference type="Gene3D" id="2.70.98.30">
    <property type="entry name" value="Golgi alpha-mannosidase II, domain 4"/>
    <property type="match status" value="1"/>
</dbReference>
<keyword evidence="7" id="KW-0961">Cell wall biogenesis/degradation</keyword>
<evidence type="ECO:0000256" key="7">
    <source>
        <dbReference type="ARBA" id="ARBA00023316"/>
    </source>
</evidence>
<evidence type="ECO:0000256" key="8">
    <source>
        <dbReference type="ARBA" id="ARBA00023326"/>
    </source>
</evidence>
<dbReference type="Pfam" id="PF03639">
    <property type="entry name" value="Glyco_hydro_81"/>
    <property type="match status" value="1"/>
</dbReference>
<evidence type="ECO:0000313" key="13">
    <source>
        <dbReference type="Proteomes" id="UP001480595"/>
    </source>
</evidence>
<dbReference type="EMBL" id="JAQQWL010000006">
    <property type="protein sequence ID" value="KAK8069047.1"/>
    <property type="molecule type" value="Genomic_DNA"/>
</dbReference>
<keyword evidence="8" id="KW-0624">Polysaccharide degradation</keyword>
<evidence type="ECO:0000256" key="2">
    <source>
        <dbReference type="ARBA" id="ARBA00010730"/>
    </source>
</evidence>
<dbReference type="InterPro" id="IPR005200">
    <property type="entry name" value="Endo-beta-glucanase"/>
</dbReference>
<feature type="domain" description="Glycosyl hydrolase family 81 C-terminal" evidence="11">
    <location>
        <begin position="490"/>
        <end position="839"/>
    </location>
</feature>
<name>A0ABR1VCV9_9PEZI</name>
<evidence type="ECO:0000259" key="11">
    <source>
        <dbReference type="Pfam" id="PF17652"/>
    </source>
</evidence>
<keyword evidence="13" id="KW-1185">Reference proteome</keyword>
<dbReference type="EC" id="3.2.1.39" evidence="3"/>
<evidence type="ECO:0000313" key="12">
    <source>
        <dbReference type="EMBL" id="KAK8069047.1"/>
    </source>
</evidence>
<accession>A0ABR1VCV9</accession>
<dbReference type="Gene3D" id="1.10.287.1170">
    <property type="entry name" value="glycoside hydrolase family 81 endo-[beta] glucanase"/>
    <property type="match status" value="1"/>
</dbReference>
<dbReference type="PROSITE" id="PS52008">
    <property type="entry name" value="GH81"/>
    <property type="match status" value="1"/>
</dbReference>
<keyword evidence="5" id="KW-0119">Carbohydrate metabolism</keyword>
<feature type="signal peptide" evidence="9">
    <location>
        <begin position="1"/>
        <end position="17"/>
    </location>
</feature>
<sequence>MWLFNLLILLQINFARSVPLSSLTDRQVEETSVGLIERGAYQEGYLAVPIIANPYQENYQPVAVLTSASPSETVQILPPPGTLKPDTTGKVIAALETEGRASIAPFPTGRIPDPTSLLVPFGPALQPSSTPAMAEAAASSDIFRYAIATNAPSTNFEARKDHPVPRLGVTGNGPYQTNKFYANFFLGNQNAPTYLHPYSVAWAKGQGATSSWGLSVSHIEASQRVYGQCSPDTGAAKYFLNPVGIQSLCLSALELGSSSVLTVDTMESQSVNINLLAKAGGNALITFPLVQGLAFVTAIYRGSTPAISTGVFFKTVTKSTNGPKPGVTKYTIYLEDGKAWHVYAYSAKGDSFDLQVINNAHAKATKPYNGIIQIIKDPGNAESLIDAASGAYPTGVTLSGTSSGNKGTYTFQYRKAGVFNGKLMMYALPHHIESFDTETHNAVTKIQLQTTTKGMATAVIADSWTMVEPNMPVSMGFAPWDPVAGSKSTIKSNLVNAILPMALKEISQNVDQQSNQNSMYFGGKALVKFAHLCYAVHDLLQNQKLAQTGLENLKAAFGRFVANKQQFPLYYESAWGGIVSSATYQTGNSGADFGNTYYNDHHFHYGYFILAAAIIGKLDPTWLTKANVDYVNTLVRDVANPSSADRYFPASRNFDWYHGHSWAHGLYETLDGKDQESSSEDAMHAYAIKMWGHTIRDGNMEARGNLMLATITRALSQYYLYTSDNKVQPSNFIGNRVAGILFENKCDHTTYFGANIEYVQGIHMIPLLPSSKLTRAPNFVRQEWETYFDKGRADKVEGGWRGILYGNLATVDPKSAWTFFTARNFDPSWLDGGASLTWYQAYAAGKLSGSGHAYIARWD</sequence>
<comment type="caution">
    <text evidence="12">The sequence shown here is derived from an EMBL/GenBank/DDBJ whole genome shotgun (WGS) entry which is preliminary data.</text>
</comment>
<dbReference type="PANTHER" id="PTHR31983">
    <property type="entry name" value="ENDO-1,3(4)-BETA-GLUCANASE 1"/>
    <property type="match status" value="1"/>
</dbReference>
<dbReference type="InterPro" id="IPR040720">
    <property type="entry name" value="GH81_C"/>
</dbReference>
<evidence type="ECO:0000256" key="9">
    <source>
        <dbReference type="SAM" id="SignalP"/>
    </source>
</evidence>
<dbReference type="Pfam" id="PF17652">
    <property type="entry name" value="Glyco_hydro81C"/>
    <property type="match status" value="1"/>
</dbReference>